<organism evidence="5 6">
    <name type="scientific">Flavihumibacter solisilvae</name>
    <dbReference type="NCBI Taxonomy" id="1349421"/>
    <lineage>
        <taxon>Bacteria</taxon>
        <taxon>Pseudomonadati</taxon>
        <taxon>Bacteroidota</taxon>
        <taxon>Chitinophagia</taxon>
        <taxon>Chitinophagales</taxon>
        <taxon>Chitinophagaceae</taxon>
        <taxon>Flavihumibacter</taxon>
    </lineage>
</organism>
<dbReference type="Gene3D" id="1.10.10.60">
    <property type="entry name" value="Homeodomain-like"/>
    <property type="match status" value="1"/>
</dbReference>
<dbReference type="InterPro" id="IPR003313">
    <property type="entry name" value="AraC-bd"/>
</dbReference>
<keyword evidence="6" id="KW-1185">Reference proteome</keyword>
<dbReference type="PANTHER" id="PTHR43280">
    <property type="entry name" value="ARAC-FAMILY TRANSCRIPTIONAL REGULATOR"/>
    <property type="match status" value="1"/>
</dbReference>
<dbReference type="STRING" id="1349421.OI18_19095"/>
<keyword evidence="1" id="KW-0805">Transcription regulation</keyword>
<protein>
    <submittedName>
        <fullName evidence="5">AraC family transcriptional regulator</fullName>
    </submittedName>
</protein>
<dbReference type="Pfam" id="PF12833">
    <property type="entry name" value="HTH_18"/>
    <property type="match status" value="1"/>
</dbReference>
<feature type="domain" description="HTH araC/xylS-type" evidence="4">
    <location>
        <begin position="192"/>
        <end position="290"/>
    </location>
</feature>
<dbReference type="Pfam" id="PF02311">
    <property type="entry name" value="AraC_binding"/>
    <property type="match status" value="1"/>
</dbReference>
<dbReference type="AlphaFoldDB" id="A0A0C1KZI9"/>
<accession>A0A0C1KZI9</accession>
<dbReference type="SUPFAM" id="SSF46689">
    <property type="entry name" value="Homeodomain-like"/>
    <property type="match status" value="1"/>
</dbReference>
<evidence type="ECO:0000313" key="6">
    <source>
        <dbReference type="Proteomes" id="UP000031408"/>
    </source>
</evidence>
<dbReference type="EMBL" id="JSVC01000022">
    <property type="protein sequence ID" value="KIC93127.1"/>
    <property type="molecule type" value="Genomic_DNA"/>
</dbReference>
<reference evidence="5 6" key="1">
    <citation type="submission" date="2014-11" db="EMBL/GenBank/DDBJ databases">
        <title>Genome sequence of Flavihumibacter solisilvae 3-3.</title>
        <authorList>
            <person name="Zhou G."/>
            <person name="Li M."/>
            <person name="Wang G."/>
        </authorList>
    </citation>
    <scope>NUCLEOTIDE SEQUENCE [LARGE SCALE GENOMIC DNA]</scope>
    <source>
        <strain evidence="5 6">3-3</strain>
    </source>
</reference>
<evidence type="ECO:0000256" key="1">
    <source>
        <dbReference type="ARBA" id="ARBA00023015"/>
    </source>
</evidence>
<dbReference type="InterPro" id="IPR037923">
    <property type="entry name" value="HTH-like"/>
</dbReference>
<evidence type="ECO:0000313" key="5">
    <source>
        <dbReference type="EMBL" id="KIC93127.1"/>
    </source>
</evidence>
<dbReference type="SUPFAM" id="SSF51215">
    <property type="entry name" value="Regulatory protein AraC"/>
    <property type="match status" value="1"/>
</dbReference>
<dbReference type="PROSITE" id="PS01124">
    <property type="entry name" value="HTH_ARAC_FAMILY_2"/>
    <property type="match status" value="1"/>
</dbReference>
<comment type="caution">
    <text evidence="5">The sequence shown here is derived from an EMBL/GenBank/DDBJ whole genome shotgun (WGS) entry which is preliminary data.</text>
</comment>
<evidence type="ECO:0000256" key="2">
    <source>
        <dbReference type="ARBA" id="ARBA00023125"/>
    </source>
</evidence>
<dbReference type="GO" id="GO:0043565">
    <property type="term" value="F:sequence-specific DNA binding"/>
    <property type="evidence" value="ECO:0007669"/>
    <property type="project" value="InterPro"/>
</dbReference>
<evidence type="ECO:0000259" key="4">
    <source>
        <dbReference type="PROSITE" id="PS01124"/>
    </source>
</evidence>
<dbReference type="InterPro" id="IPR014710">
    <property type="entry name" value="RmlC-like_jellyroll"/>
</dbReference>
<gene>
    <name evidence="5" type="ORF">OI18_19095</name>
</gene>
<evidence type="ECO:0000256" key="3">
    <source>
        <dbReference type="ARBA" id="ARBA00023163"/>
    </source>
</evidence>
<dbReference type="Proteomes" id="UP000031408">
    <property type="component" value="Unassembled WGS sequence"/>
</dbReference>
<dbReference type="InterPro" id="IPR018060">
    <property type="entry name" value="HTH_AraC"/>
</dbReference>
<dbReference type="InterPro" id="IPR009057">
    <property type="entry name" value="Homeodomain-like_sf"/>
</dbReference>
<dbReference type="SMART" id="SM00342">
    <property type="entry name" value="HTH_ARAC"/>
    <property type="match status" value="1"/>
</dbReference>
<dbReference type="Gene3D" id="2.60.120.10">
    <property type="entry name" value="Jelly Rolls"/>
    <property type="match status" value="1"/>
</dbReference>
<dbReference type="PANTHER" id="PTHR43280:SF32">
    <property type="entry name" value="TRANSCRIPTIONAL REGULATORY PROTEIN"/>
    <property type="match status" value="1"/>
</dbReference>
<keyword evidence="2" id="KW-0238">DNA-binding</keyword>
<dbReference type="RefSeq" id="WP_039142727.1">
    <property type="nucleotide sequence ID" value="NZ_JSVC01000022.1"/>
</dbReference>
<proteinExistence type="predicted"/>
<dbReference type="OrthoDB" id="2585681at2"/>
<name>A0A0C1KZI9_9BACT</name>
<dbReference type="GO" id="GO:0003700">
    <property type="term" value="F:DNA-binding transcription factor activity"/>
    <property type="evidence" value="ECO:0007669"/>
    <property type="project" value="InterPro"/>
</dbReference>
<keyword evidence="3" id="KW-0804">Transcription</keyword>
<sequence length="295" mass="34495">MAKQEIPVYDICSISQKNGSTDLLIQRFGDYLKTHYQQLHRPHRHSFYHFVLFTKGSGYHTIDFDRYPVKPWQLYCMIPGQVHSWHFDGETDGYLVHFNETLFSSFLHNGHYLDRFGFFLGPGSPQVMQLPPEVQQSAIAILETLLAEMTGNASMNLDLIRVKLLEFFILAERINQSTNRKPIPRQKHTLLRSFQQLIERHYLTTRLPKEYAELLYITPNHLNALCQDLLGKSAGELIRDRVLLEAKRLLTNAEMTSSQIAAELHFEDSSYFTRFFRKYTGLTPEAFRKSIYQEK</sequence>